<dbReference type="OrthoDB" id="10693518at2759"/>
<name>A0A314Y902_PRUYE</name>
<dbReference type="STRING" id="2094558.A0A314Y902"/>
<organism evidence="2 3">
    <name type="scientific">Prunus yedoensis var. nudiflora</name>
    <dbReference type="NCBI Taxonomy" id="2094558"/>
    <lineage>
        <taxon>Eukaryota</taxon>
        <taxon>Viridiplantae</taxon>
        <taxon>Streptophyta</taxon>
        <taxon>Embryophyta</taxon>
        <taxon>Tracheophyta</taxon>
        <taxon>Spermatophyta</taxon>
        <taxon>Magnoliopsida</taxon>
        <taxon>eudicotyledons</taxon>
        <taxon>Gunneridae</taxon>
        <taxon>Pentapetalae</taxon>
        <taxon>rosids</taxon>
        <taxon>fabids</taxon>
        <taxon>Rosales</taxon>
        <taxon>Rosaceae</taxon>
        <taxon>Amygdaloideae</taxon>
        <taxon>Amygdaleae</taxon>
        <taxon>Prunus</taxon>
    </lineage>
</organism>
<gene>
    <name evidence="2" type="ORF">Pyn_28464</name>
</gene>
<dbReference type="EMBL" id="PJQY01001189">
    <property type="protein sequence ID" value="PQQ04795.1"/>
    <property type="molecule type" value="Genomic_DNA"/>
</dbReference>
<dbReference type="AlphaFoldDB" id="A0A314Y902"/>
<comment type="caution">
    <text evidence="2">The sequence shown here is derived from an EMBL/GenBank/DDBJ whole genome shotgun (WGS) entry which is preliminary data.</text>
</comment>
<reference evidence="2 3" key="1">
    <citation type="submission" date="2018-02" db="EMBL/GenBank/DDBJ databases">
        <title>Draft genome of wild Prunus yedoensis var. nudiflora.</title>
        <authorList>
            <person name="Baek S."/>
            <person name="Kim J.-H."/>
            <person name="Choi K."/>
            <person name="Kim G.-B."/>
            <person name="Cho A."/>
            <person name="Jang H."/>
            <person name="Shin C.-H."/>
            <person name="Yu H.-J."/>
            <person name="Mun J.-H."/>
        </authorList>
    </citation>
    <scope>NUCLEOTIDE SEQUENCE [LARGE SCALE GENOMIC DNA]</scope>
    <source>
        <strain evidence="3">cv. Jeju island</strain>
        <tissue evidence="2">Leaf</tissue>
    </source>
</reference>
<proteinExistence type="predicted"/>
<evidence type="ECO:0000256" key="1">
    <source>
        <dbReference type="SAM" id="MobiDB-lite"/>
    </source>
</evidence>
<accession>A0A314Y902</accession>
<feature type="compositionally biased region" description="Basic and acidic residues" evidence="1">
    <location>
        <begin position="20"/>
        <end position="30"/>
    </location>
</feature>
<evidence type="ECO:0000313" key="3">
    <source>
        <dbReference type="Proteomes" id="UP000250321"/>
    </source>
</evidence>
<feature type="region of interest" description="Disordered" evidence="1">
    <location>
        <begin position="1"/>
        <end position="72"/>
    </location>
</feature>
<feature type="compositionally biased region" description="Basic and acidic residues" evidence="1">
    <location>
        <begin position="1"/>
        <end position="11"/>
    </location>
</feature>
<protein>
    <submittedName>
        <fullName evidence="2">Uncharacterized protein</fullName>
    </submittedName>
</protein>
<keyword evidence="3" id="KW-1185">Reference proteome</keyword>
<sequence length="112" mass="12642">MEEEKGKKGGIDIDWNNVLDSRDDHCDPLERVAVPEPKPKTSTADGPPKQSGMGDDQQRDRLYEDMPDSELDDSIRRNKLTLQKMAHRLPDKGEKLQIALNQWRTNGSDGGN</sequence>
<dbReference type="Proteomes" id="UP000250321">
    <property type="component" value="Unassembled WGS sequence"/>
</dbReference>
<evidence type="ECO:0000313" key="2">
    <source>
        <dbReference type="EMBL" id="PQQ04795.1"/>
    </source>
</evidence>